<gene>
    <name evidence="3" type="ORF">AGR3A_Cc120036</name>
</gene>
<evidence type="ECO:0000313" key="4">
    <source>
        <dbReference type="Proteomes" id="UP000191988"/>
    </source>
</evidence>
<evidence type="ECO:0000259" key="2">
    <source>
        <dbReference type="Pfam" id="PF03235"/>
    </source>
</evidence>
<evidence type="ECO:0000256" key="1">
    <source>
        <dbReference type="SAM" id="MobiDB-lite"/>
    </source>
</evidence>
<dbReference type="AlphaFoldDB" id="A0A1S7NMP5"/>
<organism evidence="3 4">
    <name type="scientific">Agrobacterium tomkonis CFBP 6623</name>
    <dbReference type="NCBI Taxonomy" id="1183432"/>
    <lineage>
        <taxon>Bacteria</taxon>
        <taxon>Pseudomonadati</taxon>
        <taxon>Pseudomonadota</taxon>
        <taxon>Alphaproteobacteria</taxon>
        <taxon>Hyphomicrobiales</taxon>
        <taxon>Rhizobiaceae</taxon>
        <taxon>Rhizobium/Agrobacterium group</taxon>
        <taxon>Agrobacterium</taxon>
        <taxon>Agrobacterium tumefaciens complex</taxon>
    </lineage>
</organism>
<dbReference type="RefSeq" id="WP_080841877.1">
    <property type="nucleotide sequence ID" value="NZ_LT009723.1"/>
</dbReference>
<dbReference type="InterPro" id="IPR004919">
    <property type="entry name" value="GmrSD_N"/>
</dbReference>
<protein>
    <recommendedName>
        <fullName evidence="2">GmrSD restriction endonucleases N-terminal domain-containing protein</fullName>
    </recommendedName>
</protein>
<dbReference type="PANTHER" id="PTHR39639">
    <property type="entry name" value="CHROMOSOME 16, WHOLE GENOME SHOTGUN SEQUENCE"/>
    <property type="match status" value="1"/>
</dbReference>
<feature type="region of interest" description="Disordered" evidence="1">
    <location>
        <begin position="1"/>
        <end position="22"/>
    </location>
</feature>
<proteinExistence type="predicted"/>
<name>A0A1S7NMP5_9HYPH</name>
<reference evidence="4" key="1">
    <citation type="submission" date="2016-01" db="EMBL/GenBank/DDBJ databases">
        <authorList>
            <person name="Regsiter A."/>
            <person name="william w."/>
        </authorList>
    </citation>
    <scope>NUCLEOTIDE SEQUENCE [LARGE SCALE GENOMIC DNA]</scope>
    <source>
        <strain evidence="4">CFBP 6623</strain>
    </source>
</reference>
<dbReference type="Pfam" id="PF03235">
    <property type="entry name" value="GmrSD_N"/>
    <property type="match status" value="1"/>
</dbReference>
<feature type="domain" description="GmrSD restriction endonucleases N-terminal" evidence="2">
    <location>
        <begin position="52"/>
        <end position="197"/>
    </location>
</feature>
<dbReference type="PANTHER" id="PTHR39639:SF1">
    <property type="entry name" value="DUF262 DOMAIN-CONTAINING PROTEIN"/>
    <property type="match status" value="1"/>
</dbReference>
<sequence length="394" mass="45741">MIEDEDYRDQPFEYDEQAEGSDDYKVRPEDFKNLFIIPSDWTVSTIRDQIATELDLDPEFQRRAVWNKVAKSRFIESLILGIPIPQILLSSDSRSKASYIVLDGKQRLIAIKQFFDQQFDDGTTFKLSGLENLDELNGKTWDDIQRISKFKRAIENATIRTAVLKGWEKEAVLYEIFYRLNSGSVKLSPMELRTALHRGPFLRFVIRWTEQLSELHALLRLKAPDKRMSDVELTVRYLAYKDSKIEYRGNLKDYLDKYCRQKNDDFDVSALEKQLSTFESSIGAARKVFGPKAVCRKWLADKNEFDTRFNRAIFDVIIGSFAHDEFRAWALKHAPAVRNGFIELCQTDHRFVTSVETTTKSTGATRYRFEKWYEVASKLSGVKLTLPKIASDAE</sequence>
<dbReference type="STRING" id="1183432.AGR3A_Cc120036"/>
<accession>A0A1S7NMP5</accession>
<evidence type="ECO:0000313" key="3">
    <source>
        <dbReference type="EMBL" id="CUX09167.1"/>
    </source>
</evidence>
<feature type="compositionally biased region" description="Acidic residues" evidence="1">
    <location>
        <begin position="1"/>
        <end position="21"/>
    </location>
</feature>
<keyword evidence="4" id="KW-1185">Reference proteome</keyword>
<dbReference type="EMBL" id="FBWK01000004">
    <property type="protein sequence ID" value="CUX09167.1"/>
    <property type="molecule type" value="Genomic_DNA"/>
</dbReference>
<dbReference type="Proteomes" id="UP000191988">
    <property type="component" value="Unassembled WGS sequence"/>
</dbReference>